<evidence type="ECO:0000256" key="4">
    <source>
        <dbReference type="ARBA" id="ARBA00023239"/>
    </source>
</evidence>
<dbReference type="AlphaFoldDB" id="A0A317VNT0"/>
<evidence type="ECO:0000256" key="2">
    <source>
        <dbReference type="ARBA" id="ARBA00022723"/>
    </source>
</evidence>
<dbReference type="Pfam" id="PF04828">
    <property type="entry name" value="GFA"/>
    <property type="match status" value="1"/>
</dbReference>
<dbReference type="InterPro" id="IPR006913">
    <property type="entry name" value="CENP-V/GFA"/>
</dbReference>
<dbReference type="PANTHER" id="PTHR33337">
    <property type="entry name" value="GFA DOMAIN-CONTAINING PROTEIN"/>
    <property type="match status" value="1"/>
</dbReference>
<evidence type="ECO:0000256" key="1">
    <source>
        <dbReference type="ARBA" id="ARBA00005495"/>
    </source>
</evidence>
<sequence>MAIGSCFCNNIRIEYTGQLLISGLCHCLDCRKLTGAPYSYNYIVKTSGLKVSGTVKEVAKTSSSDRNYFCPECGTPVFSRKEGANEDSDGVTIVRAGVFNDAILNERKPQVEIFADMRLEWVRPVEGAEQFGGMLDV</sequence>
<evidence type="ECO:0000313" key="7">
    <source>
        <dbReference type="Proteomes" id="UP000246702"/>
    </source>
</evidence>
<comment type="similarity">
    <text evidence="1">Belongs to the Gfa family.</text>
</comment>
<dbReference type="InterPro" id="IPR011057">
    <property type="entry name" value="Mss4-like_sf"/>
</dbReference>
<dbReference type="STRING" id="1450535.A0A317VNT0"/>
<dbReference type="GO" id="GO:0016846">
    <property type="term" value="F:carbon-sulfur lyase activity"/>
    <property type="evidence" value="ECO:0007669"/>
    <property type="project" value="InterPro"/>
</dbReference>
<dbReference type="PANTHER" id="PTHR33337:SF30">
    <property type="entry name" value="DUF636 DOMAIN PROTEIN (AFU_ORTHOLOGUE AFUA_1G03180)"/>
    <property type="match status" value="1"/>
</dbReference>
<dbReference type="EMBL" id="MSFK01000028">
    <property type="protein sequence ID" value="PWY76024.1"/>
    <property type="molecule type" value="Genomic_DNA"/>
</dbReference>
<proteinExistence type="inferred from homology"/>
<dbReference type="Proteomes" id="UP000246702">
    <property type="component" value="Unassembled WGS sequence"/>
</dbReference>
<dbReference type="Gene3D" id="3.90.1590.10">
    <property type="entry name" value="glutathione-dependent formaldehyde- activating enzyme (gfa)"/>
    <property type="match status" value="1"/>
</dbReference>
<dbReference type="GeneID" id="37111515"/>
<comment type="caution">
    <text evidence="6">The sequence shown here is derived from an EMBL/GenBank/DDBJ whole genome shotgun (WGS) entry which is preliminary data.</text>
</comment>
<protein>
    <submittedName>
        <fullName evidence="6">DUF636 domain protein</fullName>
    </submittedName>
</protein>
<reference evidence="6 7" key="1">
    <citation type="submission" date="2016-12" db="EMBL/GenBank/DDBJ databases">
        <title>The genomes of Aspergillus section Nigri reveals drivers in fungal speciation.</title>
        <authorList>
            <consortium name="DOE Joint Genome Institute"/>
            <person name="Vesth T.C."/>
            <person name="Nybo J."/>
            <person name="Theobald S."/>
            <person name="Brandl J."/>
            <person name="Frisvad J.C."/>
            <person name="Nielsen K.F."/>
            <person name="Lyhne E.K."/>
            <person name="Kogle M.E."/>
            <person name="Kuo A."/>
            <person name="Riley R."/>
            <person name="Clum A."/>
            <person name="Nolan M."/>
            <person name="Lipzen A."/>
            <person name="Salamov A."/>
            <person name="Henrissat B."/>
            <person name="Wiebenga A."/>
            <person name="De Vries R.P."/>
            <person name="Grigoriev I.V."/>
            <person name="Mortensen U.H."/>
            <person name="Andersen M.R."/>
            <person name="Baker S.E."/>
        </authorList>
    </citation>
    <scope>NUCLEOTIDE SEQUENCE [LARGE SCALE GENOMIC DNA]</scope>
    <source>
        <strain evidence="6 7">CBS 115572</strain>
    </source>
</reference>
<evidence type="ECO:0000256" key="3">
    <source>
        <dbReference type="ARBA" id="ARBA00022833"/>
    </source>
</evidence>
<dbReference type="SUPFAM" id="SSF51316">
    <property type="entry name" value="Mss4-like"/>
    <property type="match status" value="1"/>
</dbReference>
<evidence type="ECO:0000313" key="6">
    <source>
        <dbReference type="EMBL" id="PWY76024.1"/>
    </source>
</evidence>
<dbReference type="PROSITE" id="PS51891">
    <property type="entry name" value="CENP_V_GFA"/>
    <property type="match status" value="1"/>
</dbReference>
<dbReference type="OrthoDB" id="406544at2759"/>
<organism evidence="6 7">
    <name type="scientific">Aspergillus sclerotioniger CBS 115572</name>
    <dbReference type="NCBI Taxonomy" id="1450535"/>
    <lineage>
        <taxon>Eukaryota</taxon>
        <taxon>Fungi</taxon>
        <taxon>Dikarya</taxon>
        <taxon>Ascomycota</taxon>
        <taxon>Pezizomycotina</taxon>
        <taxon>Eurotiomycetes</taxon>
        <taxon>Eurotiomycetidae</taxon>
        <taxon>Eurotiales</taxon>
        <taxon>Aspergillaceae</taxon>
        <taxon>Aspergillus</taxon>
        <taxon>Aspergillus subgen. Circumdati</taxon>
    </lineage>
</organism>
<dbReference type="RefSeq" id="XP_025464021.1">
    <property type="nucleotide sequence ID" value="XM_025609372.1"/>
</dbReference>
<keyword evidence="2" id="KW-0479">Metal-binding</keyword>
<keyword evidence="7" id="KW-1185">Reference proteome</keyword>
<name>A0A317VNT0_9EURO</name>
<evidence type="ECO:0000259" key="5">
    <source>
        <dbReference type="PROSITE" id="PS51891"/>
    </source>
</evidence>
<gene>
    <name evidence="6" type="ORF">BO94DRAFT_499358</name>
</gene>
<feature type="domain" description="CENP-V/GFA" evidence="5">
    <location>
        <begin position="2"/>
        <end position="126"/>
    </location>
</feature>
<keyword evidence="4" id="KW-0456">Lyase</keyword>
<accession>A0A317VNT0</accession>
<dbReference type="GO" id="GO:0046872">
    <property type="term" value="F:metal ion binding"/>
    <property type="evidence" value="ECO:0007669"/>
    <property type="project" value="UniProtKB-KW"/>
</dbReference>
<keyword evidence="3" id="KW-0862">Zinc</keyword>